<protein>
    <submittedName>
        <fullName evidence="1">Uncharacterized protein</fullName>
    </submittedName>
</protein>
<evidence type="ECO:0000313" key="1">
    <source>
        <dbReference type="EMBL" id="KQL44623.1"/>
    </source>
</evidence>
<name>A0ABR5N2W4_BRECH</name>
<gene>
    <name evidence="1" type="ORF">AN963_24950</name>
</gene>
<sequence>MIAVLVETKEQAKKLAAPFNGEEKSGYITISSCPIFAYLEYMKRSRVVFDSFIPQLLCYIQLPQDAELFVFQMSI</sequence>
<dbReference type="Proteomes" id="UP000051063">
    <property type="component" value="Unassembled WGS sequence"/>
</dbReference>
<comment type="caution">
    <text evidence="1">The sequence shown here is derived from an EMBL/GenBank/DDBJ whole genome shotgun (WGS) entry which is preliminary data.</text>
</comment>
<organism evidence="1 2">
    <name type="scientific">Brevibacillus choshinensis</name>
    <dbReference type="NCBI Taxonomy" id="54911"/>
    <lineage>
        <taxon>Bacteria</taxon>
        <taxon>Bacillati</taxon>
        <taxon>Bacillota</taxon>
        <taxon>Bacilli</taxon>
        <taxon>Bacillales</taxon>
        <taxon>Paenibacillaceae</taxon>
        <taxon>Brevibacillus</taxon>
    </lineage>
</organism>
<dbReference type="EMBL" id="LJJB01000013">
    <property type="protein sequence ID" value="KQL44623.1"/>
    <property type="molecule type" value="Genomic_DNA"/>
</dbReference>
<keyword evidence="2" id="KW-1185">Reference proteome</keyword>
<reference evidence="1 2" key="1">
    <citation type="submission" date="2015-09" db="EMBL/GenBank/DDBJ databases">
        <title>Genome sequencing project for genomic taxonomy and phylogenomics of Bacillus-like bacteria.</title>
        <authorList>
            <person name="Liu B."/>
            <person name="Wang J."/>
            <person name="Zhu Y."/>
            <person name="Liu G."/>
            <person name="Chen Q."/>
            <person name="Chen Z."/>
            <person name="Lan J."/>
            <person name="Che J."/>
            <person name="Ge C."/>
            <person name="Shi H."/>
            <person name="Pan Z."/>
            <person name="Liu X."/>
        </authorList>
    </citation>
    <scope>NUCLEOTIDE SEQUENCE [LARGE SCALE GENOMIC DNA]</scope>
    <source>
        <strain evidence="1 2">DSM 8552</strain>
    </source>
</reference>
<proteinExistence type="predicted"/>
<accession>A0ABR5N2W4</accession>
<evidence type="ECO:0000313" key="2">
    <source>
        <dbReference type="Proteomes" id="UP000051063"/>
    </source>
</evidence>